<dbReference type="InterPro" id="IPR032030">
    <property type="entry name" value="YscD_cytoplasmic_dom"/>
</dbReference>
<dbReference type="RefSeq" id="WP_084335209.1">
    <property type="nucleotide sequence ID" value="NZ_FNFD01000005.1"/>
</dbReference>
<dbReference type="Proteomes" id="UP000198706">
    <property type="component" value="Unassembled WGS sequence"/>
</dbReference>
<dbReference type="InterPro" id="IPR008984">
    <property type="entry name" value="SMAD_FHA_dom_sf"/>
</dbReference>
<dbReference type="Pfam" id="PF21934">
    <property type="entry name" value="Yop-YscD_ppl_3rd"/>
    <property type="match status" value="1"/>
</dbReference>
<accession>A0A1G9ACB0</accession>
<feature type="domain" description="YscD cytoplasmic" evidence="2">
    <location>
        <begin position="5"/>
        <end position="95"/>
    </location>
</feature>
<dbReference type="CDD" id="cd00060">
    <property type="entry name" value="FHA"/>
    <property type="match status" value="1"/>
</dbReference>
<feature type="domain" description="YscD-like Bon-like" evidence="3">
    <location>
        <begin position="188"/>
        <end position="249"/>
    </location>
</feature>
<feature type="compositionally biased region" description="Polar residues" evidence="1">
    <location>
        <begin position="107"/>
        <end position="116"/>
    </location>
</feature>
<feature type="region of interest" description="Disordered" evidence="1">
    <location>
        <begin position="99"/>
        <end position="146"/>
    </location>
</feature>
<organism evidence="4 5">
    <name type="scientific">Pseudomonas indica</name>
    <dbReference type="NCBI Taxonomy" id="137658"/>
    <lineage>
        <taxon>Bacteria</taxon>
        <taxon>Pseudomonadati</taxon>
        <taxon>Pseudomonadota</taxon>
        <taxon>Gammaproteobacteria</taxon>
        <taxon>Pseudomonadales</taxon>
        <taxon>Pseudomonadaceae</taxon>
        <taxon>Pseudomonas</taxon>
    </lineage>
</organism>
<dbReference type="SUPFAM" id="SSF49879">
    <property type="entry name" value="SMAD/FHA domain"/>
    <property type="match status" value="1"/>
</dbReference>
<gene>
    <name evidence="4" type="ORF">SAMN05216186_105168</name>
</gene>
<dbReference type="InterPro" id="IPR053946">
    <property type="entry name" value="YscD_ppl_3rd"/>
</dbReference>
<keyword evidence="5" id="KW-1185">Reference proteome</keyword>
<evidence type="ECO:0000313" key="4">
    <source>
        <dbReference type="EMBL" id="SDK25022.1"/>
    </source>
</evidence>
<evidence type="ECO:0000256" key="1">
    <source>
        <dbReference type="SAM" id="MobiDB-lite"/>
    </source>
</evidence>
<dbReference type="EMBL" id="FNFD01000005">
    <property type="protein sequence ID" value="SDK25022.1"/>
    <property type="molecule type" value="Genomic_DNA"/>
</dbReference>
<dbReference type="OrthoDB" id="9156149at2"/>
<proteinExistence type="predicted"/>
<protein>
    <submittedName>
        <fullName evidence="4">Type III secretion protein D</fullName>
    </submittedName>
</protein>
<sequence>MYELRVLTGLHRGAALPLSGGQWRIGSSSEADLALYDPGIQTEHCLLERRGDAWALSACEGQIGDGEGHRVSEIDPLQPDTLFALGGVWLTLVSADKEWPAEEQEDNTTGTEQQELVESDAAPATTELAAPSEDRPPVPRRSRNWPGMLTLGASVTLAIATGWIMTGQAAIPEKPQVTRPRPSLEAGKTTLLKMIRDRELNRQLSLTVEGDNLVLHGSIGESEQEMVQRMLVRFDRQYNGELKVIDRTTPLVSALPFTIVQINGGPRAHIVTTTGRRIFVGDEIDGLRLVLLDNKHLKFEGNQQIEVTW</sequence>
<dbReference type="Pfam" id="PF16697">
    <property type="entry name" value="Yop-YscD_cpl"/>
    <property type="match status" value="1"/>
</dbReference>
<dbReference type="Gene3D" id="2.60.200.20">
    <property type="match status" value="1"/>
</dbReference>
<dbReference type="AlphaFoldDB" id="A0A1G9ACB0"/>
<name>A0A1G9ACB0_9PSED</name>
<reference evidence="4 5" key="1">
    <citation type="submission" date="2016-10" db="EMBL/GenBank/DDBJ databases">
        <authorList>
            <person name="de Groot N.N."/>
        </authorList>
    </citation>
    <scope>NUCLEOTIDE SEQUENCE [LARGE SCALE GENOMIC DNA]</scope>
    <source>
        <strain evidence="4 5">JCM 21544</strain>
    </source>
</reference>
<dbReference type="STRING" id="137658.SAMN05216186_105168"/>
<evidence type="ECO:0000259" key="3">
    <source>
        <dbReference type="Pfam" id="PF21934"/>
    </source>
</evidence>
<evidence type="ECO:0000313" key="5">
    <source>
        <dbReference type="Proteomes" id="UP000198706"/>
    </source>
</evidence>
<evidence type="ECO:0000259" key="2">
    <source>
        <dbReference type="Pfam" id="PF16697"/>
    </source>
</evidence>